<organism evidence="1 2">
    <name type="scientific">Aneurinibacillus migulanus</name>
    <name type="common">Bacillus migulanus</name>
    <dbReference type="NCBI Taxonomy" id="47500"/>
    <lineage>
        <taxon>Bacteria</taxon>
        <taxon>Bacillati</taxon>
        <taxon>Bacillota</taxon>
        <taxon>Bacilli</taxon>
        <taxon>Bacillales</taxon>
        <taxon>Paenibacillaceae</taxon>
        <taxon>Aneurinibacillus group</taxon>
        <taxon>Aneurinibacillus</taxon>
    </lineage>
</organism>
<evidence type="ECO:0000313" key="2">
    <source>
        <dbReference type="Proteomes" id="UP000182836"/>
    </source>
</evidence>
<dbReference type="EMBL" id="FNED01000009">
    <property type="protein sequence ID" value="SDI91944.1"/>
    <property type="molecule type" value="Genomic_DNA"/>
</dbReference>
<dbReference type="AlphaFoldDB" id="A0A1G8PHF3"/>
<reference evidence="1 2" key="1">
    <citation type="submission" date="2016-10" db="EMBL/GenBank/DDBJ databases">
        <authorList>
            <person name="de Groot N.N."/>
        </authorList>
    </citation>
    <scope>NUCLEOTIDE SEQUENCE [LARGE SCALE GENOMIC DNA]</scope>
    <source>
        <strain evidence="1 2">DSM 2895</strain>
    </source>
</reference>
<protein>
    <submittedName>
        <fullName evidence="1">Uncharacterized protein</fullName>
    </submittedName>
</protein>
<gene>
    <name evidence="1" type="ORF">SAMN04487909_10992</name>
</gene>
<sequence>MRTIIPRHKRINNLPGEVKTYFLSEEELAKYRALPVEEGKKPVVLTRKWGEMI</sequence>
<dbReference type="Proteomes" id="UP000182836">
    <property type="component" value="Unassembled WGS sequence"/>
</dbReference>
<proteinExistence type="predicted"/>
<accession>A0A1G8PHF3</accession>
<evidence type="ECO:0000313" key="1">
    <source>
        <dbReference type="EMBL" id="SDI91944.1"/>
    </source>
</evidence>
<dbReference type="OrthoDB" id="2679733at2"/>
<dbReference type="GeneID" id="43759287"/>
<name>A0A1G8PHF3_ANEMI</name>
<dbReference type="RefSeq" id="WP_158502356.1">
    <property type="nucleotide sequence ID" value="NZ_BJOA01000067.1"/>
</dbReference>